<sequence length="43" mass="4915">MTIYPMLIAPLFDKYTPLKYGPLRSRIEALAAGIKFPLTKLYV</sequence>
<gene>
    <name evidence="1" type="ORF">Ocin01_20095</name>
</gene>
<reference evidence="1 2" key="1">
    <citation type="journal article" date="2016" name="Genome Biol. Evol.">
        <title>Gene Family Evolution Reflects Adaptation to Soil Environmental Stressors in the Genome of the Collembolan Orchesella cincta.</title>
        <authorList>
            <person name="Faddeeva-Vakhrusheva A."/>
            <person name="Derks M.F."/>
            <person name="Anvar S.Y."/>
            <person name="Agamennone V."/>
            <person name="Suring W."/>
            <person name="Smit S."/>
            <person name="van Straalen N.M."/>
            <person name="Roelofs D."/>
        </authorList>
    </citation>
    <scope>NUCLEOTIDE SEQUENCE [LARGE SCALE GENOMIC DNA]</scope>
    <source>
        <tissue evidence="1">Mixed pool</tissue>
    </source>
</reference>
<name>A0A1D2M0U6_ORCCI</name>
<proteinExistence type="predicted"/>
<dbReference type="STRING" id="48709.A0A1D2M0U6"/>
<protein>
    <submittedName>
        <fullName evidence="1">CAAX prenyl protease 1</fullName>
    </submittedName>
</protein>
<dbReference type="Proteomes" id="UP000094527">
    <property type="component" value="Unassembled WGS sequence"/>
</dbReference>
<keyword evidence="1" id="KW-0645">Protease</keyword>
<organism evidence="1 2">
    <name type="scientific">Orchesella cincta</name>
    <name type="common">Springtail</name>
    <name type="synonym">Podura cincta</name>
    <dbReference type="NCBI Taxonomy" id="48709"/>
    <lineage>
        <taxon>Eukaryota</taxon>
        <taxon>Metazoa</taxon>
        <taxon>Ecdysozoa</taxon>
        <taxon>Arthropoda</taxon>
        <taxon>Hexapoda</taxon>
        <taxon>Collembola</taxon>
        <taxon>Entomobryomorpha</taxon>
        <taxon>Entomobryoidea</taxon>
        <taxon>Orchesellidae</taxon>
        <taxon>Orchesellinae</taxon>
        <taxon>Orchesella</taxon>
    </lineage>
</organism>
<evidence type="ECO:0000313" key="1">
    <source>
        <dbReference type="EMBL" id="ODM86586.1"/>
    </source>
</evidence>
<evidence type="ECO:0000313" key="2">
    <source>
        <dbReference type="Proteomes" id="UP000094527"/>
    </source>
</evidence>
<feature type="non-terminal residue" evidence="1">
    <location>
        <position position="43"/>
    </location>
</feature>
<dbReference type="Gene3D" id="3.30.2010.10">
    <property type="entry name" value="Metalloproteases ('zincins'), catalytic domain"/>
    <property type="match status" value="1"/>
</dbReference>
<dbReference type="GO" id="GO:0008233">
    <property type="term" value="F:peptidase activity"/>
    <property type="evidence" value="ECO:0007669"/>
    <property type="project" value="UniProtKB-KW"/>
</dbReference>
<dbReference type="OrthoDB" id="360839at2759"/>
<accession>A0A1D2M0U6</accession>
<keyword evidence="1" id="KW-0378">Hydrolase</keyword>
<dbReference type="EMBL" id="LJIJ01008128">
    <property type="protein sequence ID" value="ODM86586.1"/>
    <property type="molecule type" value="Genomic_DNA"/>
</dbReference>
<dbReference type="AlphaFoldDB" id="A0A1D2M0U6"/>
<dbReference type="GO" id="GO:0006508">
    <property type="term" value="P:proteolysis"/>
    <property type="evidence" value="ECO:0007669"/>
    <property type="project" value="UniProtKB-KW"/>
</dbReference>
<keyword evidence="2" id="KW-1185">Reference proteome</keyword>
<comment type="caution">
    <text evidence="1">The sequence shown here is derived from an EMBL/GenBank/DDBJ whole genome shotgun (WGS) entry which is preliminary data.</text>
</comment>